<reference evidence="1" key="1">
    <citation type="submission" date="2014-11" db="EMBL/GenBank/DDBJ databases">
        <authorList>
            <person name="Amaro Gonzalez C."/>
        </authorList>
    </citation>
    <scope>NUCLEOTIDE SEQUENCE</scope>
</reference>
<name>A0A0E9WMF9_ANGAN</name>
<organism evidence="1">
    <name type="scientific">Anguilla anguilla</name>
    <name type="common">European freshwater eel</name>
    <name type="synonym">Muraena anguilla</name>
    <dbReference type="NCBI Taxonomy" id="7936"/>
    <lineage>
        <taxon>Eukaryota</taxon>
        <taxon>Metazoa</taxon>
        <taxon>Chordata</taxon>
        <taxon>Craniata</taxon>
        <taxon>Vertebrata</taxon>
        <taxon>Euteleostomi</taxon>
        <taxon>Actinopterygii</taxon>
        <taxon>Neopterygii</taxon>
        <taxon>Teleostei</taxon>
        <taxon>Anguilliformes</taxon>
        <taxon>Anguillidae</taxon>
        <taxon>Anguilla</taxon>
    </lineage>
</organism>
<sequence>MLWGRGNDKCTAVVKASFVKRGGGEGLITIS</sequence>
<proteinExistence type="predicted"/>
<protein>
    <submittedName>
        <fullName evidence="1">Uncharacterized protein</fullName>
    </submittedName>
</protein>
<reference evidence="1" key="2">
    <citation type="journal article" date="2015" name="Fish Shellfish Immunol.">
        <title>Early steps in the European eel (Anguilla anguilla)-Vibrio vulnificus interaction in the gills: Role of the RtxA13 toxin.</title>
        <authorList>
            <person name="Callol A."/>
            <person name="Pajuelo D."/>
            <person name="Ebbesson L."/>
            <person name="Teles M."/>
            <person name="MacKenzie S."/>
            <person name="Amaro C."/>
        </authorList>
    </citation>
    <scope>NUCLEOTIDE SEQUENCE</scope>
</reference>
<evidence type="ECO:0000313" key="1">
    <source>
        <dbReference type="EMBL" id="JAH90668.1"/>
    </source>
</evidence>
<dbReference type="EMBL" id="GBXM01017909">
    <property type="protein sequence ID" value="JAH90668.1"/>
    <property type="molecule type" value="Transcribed_RNA"/>
</dbReference>
<dbReference type="AlphaFoldDB" id="A0A0E9WMF9"/>
<accession>A0A0E9WMF9</accession>